<protein>
    <submittedName>
        <fullName evidence="2">DUF3870 domain-containing protein</fullName>
    </submittedName>
</protein>
<proteinExistence type="predicted"/>
<reference evidence="2 3" key="1">
    <citation type="submission" date="2019-08" db="EMBL/GenBank/DDBJ databases">
        <title>In-depth cultivation of the pig gut microbiome towards novel bacterial diversity and tailored functional studies.</title>
        <authorList>
            <person name="Wylensek D."/>
            <person name="Hitch T.C.A."/>
            <person name="Clavel T."/>
        </authorList>
    </citation>
    <scope>NUCLEOTIDE SEQUENCE [LARGE SCALE GENOMIC DNA]</scope>
    <source>
        <strain evidence="2 3">WCA-389-WT-5B</strain>
    </source>
</reference>
<dbReference type="Pfam" id="PF12986">
    <property type="entry name" value="DUF3870"/>
    <property type="match status" value="1"/>
</dbReference>
<dbReference type="RefSeq" id="WP_106787911.1">
    <property type="nucleotide sequence ID" value="NZ_CALEXD010000004.1"/>
</dbReference>
<dbReference type="Proteomes" id="UP000441455">
    <property type="component" value="Unassembled WGS sequence"/>
</dbReference>
<dbReference type="EMBL" id="VULN01000002">
    <property type="protein sequence ID" value="MSS81353.1"/>
    <property type="molecule type" value="Genomic_DNA"/>
</dbReference>
<organism evidence="2 3">
    <name type="scientific">Acidaminococcus fermentans</name>
    <dbReference type="NCBI Taxonomy" id="905"/>
    <lineage>
        <taxon>Bacteria</taxon>
        <taxon>Bacillati</taxon>
        <taxon>Bacillota</taxon>
        <taxon>Negativicutes</taxon>
        <taxon>Acidaminococcales</taxon>
        <taxon>Acidaminococcaceae</taxon>
        <taxon>Acidaminococcus</taxon>
    </lineage>
</organism>
<name>A0A6N7VYQ1_ACIFE</name>
<dbReference type="OrthoDB" id="7061730at2"/>
<dbReference type="InterPro" id="IPR024617">
    <property type="entry name" value="DUF3870"/>
</dbReference>
<dbReference type="AlphaFoldDB" id="A0A6N7VYQ1"/>
<evidence type="ECO:0000313" key="3">
    <source>
        <dbReference type="Proteomes" id="UP000441455"/>
    </source>
</evidence>
<sequence length="112" mass="12425">MRECIYPEDSVFVTGVAKVTREDAINAMYGTFSLSLIIDGHTGMILNASANMVMQDTVEFLKDILIGRNLLTDGEAVTLILKKRFLALSQKAVITAFKDAQNHFLLVYPQAK</sequence>
<evidence type="ECO:0000259" key="1">
    <source>
        <dbReference type="Pfam" id="PF12986"/>
    </source>
</evidence>
<gene>
    <name evidence="2" type="ORF">FX155_01785</name>
</gene>
<comment type="caution">
    <text evidence="2">The sequence shown here is derived from an EMBL/GenBank/DDBJ whole genome shotgun (WGS) entry which is preliminary data.</text>
</comment>
<evidence type="ECO:0000313" key="2">
    <source>
        <dbReference type="EMBL" id="MSS81353.1"/>
    </source>
</evidence>
<accession>A0A6N7VYQ1</accession>
<feature type="domain" description="DUF3870" evidence="1">
    <location>
        <begin position="12"/>
        <end position="104"/>
    </location>
</feature>